<sequence length="475" mass="52818">MAISKPKNIAVSKLDFDLENYRLDVPANDQPDALRLIMDKHGDTVLGLARHIARHGSLNPAESLIVIQDGTRYTVLEGNRRLAALRLLQNSKLAPADKQVAFARAAKGFVRIPSISCVIADSREEAYVWIQLKHSGQGSGEGAVRWGANGVRNFATRSQGKVTYVQGIIHMLQTLYSDDVDLQAMIDVVRHGDQLTNLERILQDTAVRQRLGIVWNSTYVSLEYSATTLAPFFQRLFTLLTTERPDGSASWSRAWATAKERKTWLADQSDVLPPVDDALDEPIVIAPPAQDGKSNDSQGKADKPKPGSSGSRSRKPSAKKLDTEGMRAHEDYPLPVRKLFDEIRDIDYENFPYLTLDGMRTLIEKTIKSYARLQGDRVMGKRRGQPDPEAFAQFGDCIAWMDDHCSAHPGIRHHKATLSRLRNQSGKWPASAELFNGSNHNDVLTIDAALVKASWELMHPLLQDLLKRGSDAPAD</sequence>
<evidence type="ECO:0000313" key="2">
    <source>
        <dbReference type="EMBL" id="UUX60133.1"/>
    </source>
</evidence>
<reference evidence="2" key="1">
    <citation type="journal article" date="2022" name="Pest Manag. Sci.">
        <title>Glutamicibacter halophytocola-mediated host fitness of potato tuber moth on Solanaceae crops.</title>
        <authorList>
            <person name="Wang W."/>
            <person name="Xiao G."/>
            <person name="Du G."/>
            <person name="Chang L."/>
            <person name="Yang Y."/>
            <person name="Ye J."/>
            <person name="Chen B."/>
        </authorList>
    </citation>
    <scope>NUCLEOTIDE SEQUENCE</scope>
    <source>
        <strain evidence="2">S2</strain>
    </source>
</reference>
<gene>
    <name evidence="2" type="ORF">NUH22_05855</name>
</gene>
<dbReference type="RefSeq" id="WP_257746118.1">
    <property type="nucleotide sequence ID" value="NZ_CP102487.1"/>
</dbReference>
<dbReference type="Proteomes" id="UP001060018">
    <property type="component" value="Chromosome"/>
</dbReference>
<proteinExistence type="predicted"/>
<organism evidence="2 3">
    <name type="scientific">Glutamicibacter halophytocola</name>
    <dbReference type="NCBI Taxonomy" id="1933880"/>
    <lineage>
        <taxon>Bacteria</taxon>
        <taxon>Bacillati</taxon>
        <taxon>Actinomycetota</taxon>
        <taxon>Actinomycetes</taxon>
        <taxon>Micrococcales</taxon>
        <taxon>Micrococcaceae</taxon>
        <taxon>Glutamicibacter</taxon>
    </lineage>
</organism>
<evidence type="ECO:0000313" key="3">
    <source>
        <dbReference type="Proteomes" id="UP001060018"/>
    </source>
</evidence>
<name>A0AA95BV66_9MICC</name>
<feature type="compositionally biased region" description="Basic and acidic residues" evidence="1">
    <location>
        <begin position="319"/>
        <end position="328"/>
    </location>
</feature>
<dbReference type="AlphaFoldDB" id="A0AA95BV66"/>
<dbReference type="EMBL" id="CP102487">
    <property type="protein sequence ID" value="UUX60133.1"/>
    <property type="molecule type" value="Genomic_DNA"/>
</dbReference>
<evidence type="ECO:0000256" key="1">
    <source>
        <dbReference type="SAM" id="MobiDB-lite"/>
    </source>
</evidence>
<protein>
    <recommendedName>
        <fullName evidence="4">ParB/Sulfiredoxin domain-containing protein</fullName>
    </recommendedName>
</protein>
<accession>A0AA95BV66</accession>
<evidence type="ECO:0008006" key="4">
    <source>
        <dbReference type="Google" id="ProtNLM"/>
    </source>
</evidence>
<feature type="region of interest" description="Disordered" evidence="1">
    <location>
        <begin position="286"/>
        <end position="328"/>
    </location>
</feature>